<proteinExistence type="predicted"/>
<dbReference type="RefSeq" id="WP_127725321.1">
    <property type="nucleotide sequence ID" value="NZ_RLIH01000020.1"/>
</dbReference>
<reference evidence="2 3" key="1">
    <citation type="submission" date="2018-11" db="EMBL/GenBank/DDBJ databases">
        <title>Genome sequencing and assembly of Anaerosphaera sp. nov., GS7-6-2.</title>
        <authorList>
            <person name="Rettenmaier R."/>
            <person name="Liebl W."/>
            <person name="Zverlov V."/>
        </authorList>
    </citation>
    <scope>NUCLEOTIDE SEQUENCE [LARGE SCALE GENOMIC DNA]</scope>
    <source>
        <strain evidence="2 3">GS7-6-2</strain>
    </source>
</reference>
<sequence length="184" mass="20583">MKKKIFLVSLLSVTLLLSGCGNKNKENSVKPSTDNTNTKTELNTPTDKDEDTDDKTPNNSNENSTISTGTSQNREVIKNLIDNSDYISRIKIQITQDNSTSIKFIEDYKGDLSSIELELPKTLKANKEYIIFYVDGAKGQISPTRDSDSFIEIQGENDASLEYVESIFKTEETPRVLSETGQKK</sequence>
<evidence type="ECO:0000256" key="1">
    <source>
        <dbReference type="SAM" id="MobiDB-lite"/>
    </source>
</evidence>
<evidence type="ECO:0000313" key="3">
    <source>
        <dbReference type="Proteomes" id="UP000288812"/>
    </source>
</evidence>
<protein>
    <submittedName>
        <fullName evidence="2">Ferlin</fullName>
    </submittedName>
</protein>
<gene>
    <name evidence="2" type="ORF">EF514_10085</name>
</gene>
<evidence type="ECO:0000313" key="2">
    <source>
        <dbReference type="EMBL" id="RVU53915.1"/>
    </source>
</evidence>
<organism evidence="2 3">
    <name type="scientific">Anaerosphaera multitolerans</name>
    <dbReference type="NCBI Taxonomy" id="2487351"/>
    <lineage>
        <taxon>Bacteria</taxon>
        <taxon>Bacillati</taxon>
        <taxon>Bacillota</taxon>
        <taxon>Tissierellia</taxon>
        <taxon>Tissierellales</taxon>
        <taxon>Peptoniphilaceae</taxon>
        <taxon>Anaerosphaera</taxon>
    </lineage>
</organism>
<name>A0A437S4E9_9FIRM</name>
<feature type="region of interest" description="Disordered" evidence="1">
    <location>
        <begin position="22"/>
        <end position="71"/>
    </location>
</feature>
<feature type="compositionally biased region" description="Polar residues" evidence="1">
    <location>
        <begin position="29"/>
        <end position="43"/>
    </location>
</feature>
<feature type="compositionally biased region" description="Polar residues" evidence="1">
    <location>
        <begin position="58"/>
        <end position="71"/>
    </location>
</feature>
<dbReference type="Proteomes" id="UP000288812">
    <property type="component" value="Unassembled WGS sequence"/>
</dbReference>
<dbReference type="PROSITE" id="PS51257">
    <property type="entry name" value="PROKAR_LIPOPROTEIN"/>
    <property type="match status" value="1"/>
</dbReference>
<dbReference type="OrthoDB" id="1697453at2"/>
<dbReference type="EMBL" id="RLIH01000020">
    <property type="protein sequence ID" value="RVU53915.1"/>
    <property type="molecule type" value="Genomic_DNA"/>
</dbReference>
<keyword evidence="3" id="KW-1185">Reference proteome</keyword>
<comment type="caution">
    <text evidence="2">The sequence shown here is derived from an EMBL/GenBank/DDBJ whole genome shotgun (WGS) entry which is preliminary data.</text>
</comment>
<accession>A0A437S4E9</accession>
<dbReference type="AlphaFoldDB" id="A0A437S4E9"/>